<proteinExistence type="predicted"/>
<evidence type="ECO:0000256" key="1">
    <source>
        <dbReference type="SAM" id="MobiDB-lite"/>
    </source>
</evidence>
<feature type="compositionally biased region" description="Basic and acidic residues" evidence="1">
    <location>
        <begin position="913"/>
        <end position="923"/>
    </location>
</feature>
<feature type="domain" description="Outer membrane channel protein CpnT-like N-terminal" evidence="4">
    <location>
        <begin position="19"/>
        <end position="145"/>
    </location>
</feature>
<feature type="compositionally biased region" description="Pro residues" evidence="1">
    <location>
        <begin position="439"/>
        <end position="448"/>
    </location>
</feature>
<keyword evidence="6" id="KW-1185">Reference proteome</keyword>
<dbReference type="SUPFAM" id="SSF56399">
    <property type="entry name" value="ADP-ribosylation"/>
    <property type="match status" value="1"/>
</dbReference>
<feature type="compositionally biased region" description="Pro residues" evidence="1">
    <location>
        <begin position="958"/>
        <end position="973"/>
    </location>
</feature>
<feature type="compositionally biased region" description="Basic and acidic residues" evidence="1">
    <location>
        <begin position="1706"/>
        <end position="1718"/>
    </location>
</feature>
<keyword evidence="2" id="KW-0812">Transmembrane</keyword>
<evidence type="ECO:0000313" key="6">
    <source>
        <dbReference type="Proteomes" id="UP000466794"/>
    </source>
</evidence>
<feature type="compositionally biased region" description="Basic and acidic residues" evidence="1">
    <location>
        <begin position="1602"/>
        <end position="1614"/>
    </location>
</feature>
<feature type="compositionally biased region" description="Low complexity" evidence="1">
    <location>
        <begin position="1011"/>
        <end position="1023"/>
    </location>
</feature>
<feature type="region of interest" description="Disordered" evidence="1">
    <location>
        <begin position="1100"/>
        <end position="1124"/>
    </location>
</feature>
<feature type="compositionally biased region" description="Basic and acidic residues" evidence="1">
    <location>
        <begin position="1725"/>
        <end position="1748"/>
    </location>
</feature>
<feature type="region of interest" description="Disordered" evidence="1">
    <location>
        <begin position="1485"/>
        <end position="1663"/>
    </location>
</feature>
<feature type="region of interest" description="Disordered" evidence="1">
    <location>
        <begin position="1706"/>
        <end position="1759"/>
    </location>
</feature>
<feature type="compositionally biased region" description="Basic and acidic residues" evidence="1">
    <location>
        <begin position="867"/>
        <end position="882"/>
    </location>
</feature>
<dbReference type="Pfam" id="PF15644">
    <property type="entry name" value="Gln_amidase"/>
    <property type="match status" value="1"/>
</dbReference>
<dbReference type="InterPro" id="IPR057746">
    <property type="entry name" value="CpnT-like_N"/>
</dbReference>
<evidence type="ECO:0008006" key="7">
    <source>
        <dbReference type="Google" id="ProtNLM"/>
    </source>
</evidence>
<evidence type="ECO:0000259" key="3">
    <source>
        <dbReference type="Pfam" id="PF15644"/>
    </source>
</evidence>
<accession>A0A7K1V4I0</accession>
<reference evidence="5 6" key="1">
    <citation type="submission" date="2019-12" db="EMBL/GenBank/DDBJ databases">
        <title>Nocardia sp. nov. ET3-3 isolated from soil.</title>
        <authorList>
            <person name="Kanchanasin P."/>
            <person name="Tanasupawat S."/>
            <person name="Yuki M."/>
            <person name="Kudo T."/>
        </authorList>
    </citation>
    <scope>NUCLEOTIDE SEQUENCE [LARGE SCALE GENOMIC DNA]</scope>
    <source>
        <strain evidence="5 6">ET3-3</strain>
    </source>
</reference>
<feature type="compositionally biased region" description="Low complexity" evidence="1">
    <location>
        <begin position="493"/>
        <end position="507"/>
    </location>
</feature>
<evidence type="ECO:0000256" key="2">
    <source>
        <dbReference type="SAM" id="Phobius"/>
    </source>
</evidence>
<dbReference type="Gene3D" id="3.90.176.10">
    <property type="entry name" value="Toxin ADP-ribosyltransferase, Chain A, domain 1"/>
    <property type="match status" value="1"/>
</dbReference>
<gene>
    <name evidence="5" type="ORF">GPX89_30430</name>
</gene>
<dbReference type="Pfam" id="PF25547">
    <property type="entry name" value="WXG100_2"/>
    <property type="match status" value="1"/>
</dbReference>
<protein>
    <recommendedName>
        <fullName evidence="7">NAD(+)--protein-arginine ADP-ribosyltransferase</fullName>
    </recommendedName>
</protein>
<feature type="compositionally biased region" description="Basic and acidic residues" evidence="1">
    <location>
        <begin position="1519"/>
        <end position="1534"/>
    </location>
</feature>
<feature type="compositionally biased region" description="Basic and acidic residues" evidence="1">
    <location>
        <begin position="1057"/>
        <end position="1074"/>
    </location>
</feature>
<feature type="region of interest" description="Disordered" evidence="1">
    <location>
        <begin position="372"/>
        <end position="625"/>
    </location>
</feature>
<evidence type="ECO:0000259" key="4">
    <source>
        <dbReference type="Pfam" id="PF25547"/>
    </source>
</evidence>
<feature type="compositionally biased region" description="Pro residues" evidence="1">
    <location>
        <begin position="1043"/>
        <end position="1056"/>
    </location>
</feature>
<feature type="transmembrane region" description="Helical" evidence="2">
    <location>
        <begin position="115"/>
        <end position="142"/>
    </location>
</feature>
<organism evidence="5 6">
    <name type="scientific">Nocardia terrae</name>
    <dbReference type="NCBI Taxonomy" id="2675851"/>
    <lineage>
        <taxon>Bacteria</taxon>
        <taxon>Bacillati</taxon>
        <taxon>Actinomycetota</taxon>
        <taxon>Actinomycetes</taxon>
        <taxon>Mycobacteriales</taxon>
        <taxon>Nocardiaceae</taxon>
        <taxon>Nocardia</taxon>
    </lineage>
</organism>
<keyword evidence="2" id="KW-0472">Membrane</keyword>
<name>A0A7K1V4I0_9NOCA</name>
<comment type="caution">
    <text evidence="5">The sequence shown here is derived from an EMBL/GenBank/DDBJ whole genome shotgun (WGS) entry which is preliminary data.</text>
</comment>
<feature type="compositionally biased region" description="Basic and acidic residues" evidence="1">
    <location>
        <begin position="1546"/>
        <end position="1555"/>
    </location>
</feature>
<feature type="compositionally biased region" description="Basic and acidic residues" evidence="1">
    <location>
        <begin position="1100"/>
        <end position="1110"/>
    </location>
</feature>
<keyword evidence="2" id="KW-1133">Transmembrane helix</keyword>
<sequence>MTLTRPPVPGILLDFLAGHWPEGDEDAMRRLAEHWSTMSSSLQALQQPAEASMNDALSAIDGHIHDAMTTYWQEIAGGDAGELAKLIAICDSFDSQLEHGATDVEFAKYTIYGALIVMVAMLAVPFGGIADLAGLAAVKLLIRQTIIKLIGRLAFKGSTALAERAVLKMATSLAEKAALRLALSVGKNAAIGAGIGSGIDLGAQGVQVAQGHRDGIDWGQVGTSAGAGALAGGIAGPIAEGIAPAVGKLGGITAPMADKIGTVFGDKAAGITTAAVSLTGQGVAQIPGNLVGNAAASTTLSAATGQPVDFTHVTDGAGGGFLGKPHGGAHPGEVAAISETGGAPAASVLPAHGSADVVLPNHAQVDAASPNHVPADAVLPNSGAHGGDSTTLAASAAAPADPGTSLGAQPHSPVEPAATPGSPDPAPHGGAGPTSGPGHPVPAAPTPSGPTLVDRAPSGPVAPGVTASAPSVTDRPVPSHGTQTPATTSVPNDRALAAPASDRAPAATPGDRGLPSATRAAFPGDRAVPVLNTGDRLPVPPSSNHPSETPLGDHVSSPGSIPDNIRHTSGTSADGVLSKSEIPGGEGHPQQRADNRVADFGSPAGPVHPGAEPPRHEPSALPVPGNAADRYWPKLPVEDKPYFANPAYHDPAVAHEYAQHHPGSAEARDIRARNAAQHPELGRLSDPEIDLIRRNQYMTLNEPLNRAARDGESALLARHDLELRALVNAYNKLPDHQGVVFRSLRIDDPAQLSRFLDYYDPNRPGPVTVDPGFASSDKSASMAGGNIELVIKSQSGKDISWASLNQDEVVFAPGTRFLVEGRSFEPGTRPYEDKYVINLIDLGRGHDAYQSGGDAAHRLGETRPDAEAIQEHPRVPRDHGGDGRPQSGTERPGPPRTDRGTEEDLASLGRGGTAEDRTGDRGSHGVTPHPAPNRELPEPTPDRLLSHPAPDHVQPDQSIPPRPSWPTPAPEVPAPQQITPDPVAPRSITPEHAAPETPVQPVPDRGPTPGQASPYPAPQQSPQHADAAWLHNRAPESLTQPHTPAPPRPEPVPPHRGQPDHPAPEHAAHQRDPQPTHPLDSILPSWPRDSVNQANAVRQWRDTYRPHPPENGRTTPVRPDQTPTAPPTFDFSRHTDIPGAPIAMVRVKVAITHDGTLTPDQLLKVWEKAQLATDITFNRGQKLLSGDTLVLDLVPAPDPTTANLHLHLTNTPGPWHPDAPLAATARELRTHLGLDPTQNMAPLTHLELRHVSDDIAAANTPARFRGLDGTRAYRPKSLSTLEDPVYQHAVRDALRDGNRFLIGADPRTNPYGVLINDGGPHQLGRSNDCVDNALAALASFHGDPQVAMPRWPDLKENGTVDTISGEANGSMRAARFLGGKWEGVSPTDAPIEKQFADLHERMTKLGPGSSAYVINGWHAKDGVTGEFLYEPNGSPVIRSSHATVVVYPHDAKGPVWWDPQQARMTDHPPQQMVDRSAGLAYMITPDERGGAHAPDPHPGTSRRVPESDLPVQPGMGDPPNRERLDLHQDTDARGDGSGPGSGPSRPGDRFGDREGTAVPEYLDPGRRGGLHPQQADRPTTDGRPDLPVPGADNDAPNPGDSGNDRVPHPNRFSDRTSFPANGIPGNDHQTSPVVHSDRLDPGARDVLGGVPESPDRSLAGTGDVRAVAGDAASTSLHAESGPRHELTVDERTDHWRHLEQLEHRYPDDFDGLQRDPDKNGGISDSSKDEARVGLDLREQGRLPDDIRRPAGASQGEFESPGTRRFFDIKGLHSDWPPFNNVRDKSQPFKGAYDPARRDLWRQKLHWQIKDLKRTVIIDTRNANQAAIDDVRRIVEENGWEANVIWYP</sequence>
<feature type="compositionally biased region" description="Low complexity" evidence="1">
    <location>
        <begin position="387"/>
        <end position="405"/>
    </location>
</feature>
<dbReference type="EMBL" id="WRPP01000006">
    <property type="protein sequence ID" value="MVU81545.1"/>
    <property type="molecule type" value="Genomic_DNA"/>
</dbReference>
<feature type="compositionally biased region" description="Polar residues" evidence="1">
    <location>
        <begin position="480"/>
        <end position="491"/>
    </location>
</feature>
<dbReference type="Proteomes" id="UP000466794">
    <property type="component" value="Unassembled WGS sequence"/>
</dbReference>
<dbReference type="RefSeq" id="WP_157391107.1">
    <property type="nucleotide sequence ID" value="NZ_WRPP01000006.1"/>
</dbReference>
<feature type="compositionally biased region" description="Basic and acidic residues" evidence="1">
    <location>
        <begin position="935"/>
        <end position="954"/>
    </location>
</feature>
<feature type="domain" description="Tox-PL" evidence="3">
    <location>
        <begin position="1329"/>
        <end position="1461"/>
    </location>
</feature>
<dbReference type="InterPro" id="IPR028908">
    <property type="entry name" value="Tox-PL_dom"/>
</dbReference>
<feature type="region of interest" description="Disordered" evidence="1">
    <location>
        <begin position="867"/>
        <end position="1088"/>
    </location>
</feature>
<evidence type="ECO:0000313" key="5">
    <source>
        <dbReference type="EMBL" id="MVU81545.1"/>
    </source>
</evidence>